<feature type="domain" description="Calpain catalytic" evidence="11">
    <location>
        <begin position="46"/>
        <end position="370"/>
    </location>
</feature>
<evidence type="ECO:0000256" key="7">
    <source>
        <dbReference type="ARBA" id="ARBA00022837"/>
    </source>
</evidence>
<proteinExistence type="inferred from homology"/>
<dbReference type="GO" id="GO:0006508">
    <property type="term" value="P:proteolysis"/>
    <property type="evidence" value="ECO:0007669"/>
    <property type="project" value="UniProtKB-KW"/>
</dbReference>
<evidence type="ECO:0000259" key="12">
    <source>
        <dbReference type="PROSITE" id="PS50222"/>
    </source>
</evidence>
<dbReference type="CDD" id="cd16196">
    <property type="entry name" value="EFh_PEF_CalpA_B"/>
    <property type="match status" value="1"/>
</dbReference>
<keyword evidence="7" id="KW-0106">Calcium</keyword>
<gene>
    <name evidence="13" type="ORF">Fcan01_01494</name>
</gene>
<keyword evidence="2 9" id="KW-0645">Protease</keyword>
<dbReference type="SMART" id="SM00720">
    <property type="entry name" value="calpain_III"/>
    <property type="match status" value="1"/>
</dbReference>
<keyword evidence="4" id="KW-0677">Repeat</keyword>
<keyword evidence="6 9" id="KW-0788">Thiol protease</keyword>
<dbReference type="InterPro" id="IPR011992">
    <property type="entry name" value="EF-hand-dom_pair"/>
</dbReference>
<feature type="region of interest" description="Disordered" evidence="10">
    <location>
        <begin position="565"/>
        <end position="587"/>
    </location>
</feature>
<feature type="active site" evidence="8 9">
    <location>
        <position position="260"/>
    </location>
</feature>
<dbReference type="PANTHER" id="PTHR10183:SF433">
    <property type="entry name" value="CALPAIN-A-RELATED"/>
    <property type="match status" value="1"/>
</dbReference>
<keyword evidence="5 9" id="KW-0378">Hydrolase</keyword>
<evidence type="ECO:0000313" key="14">
    <source>
        <dbReference type="Proteomes" id="UP000198287"/>
    </source>
</evidence>
<dbReference type="CDD" id="cd00044">
    <property type="entry name" value="CysPc"/>
    <property type="match status" value="1"/>
</dbReference>
<dbReference type="InterPro" id="IPR001300">
    <property type="entry name" value="Peptidase_C2_calpain_cat"/>
</dbReference>
<comment type="similarity">
    <text evidence="1">Belongs to the peptidase C2 family.</text>
</comment>
<evidence type="ECO:0000256" key="4">
    <source>
        <dbReference type="ARBA" id="ARBA00022737"/>
    </source>
</evidence>
<reference evidence="13 14" key="1">
    <citation type="submission" date="2015-12" db="EMBL/GenBank/DDBJ databases">
        <title>The genome of Folsomia candida.</title>
        <authorList>
            <person name="Faddeeva A."/>
            <person name="Derks M.F."/>
            <person name="Anvar Y."/>
            <person name="Smit S."/>
            <person name="Van Straalen N."/>
            <person name="Roelofs D."/>
        </authorList>
    </citation>
    <scope>NUCLEOTIDE SEQUENCE [LARGE SCALE GENOMIC DNA]</scope>
    <source>
        <strain evidence="13 14">VU population</strain>
        <tissue evidence="13">Whole body</tissue>
    </source>
</reference>
<dbReference type="InterPro" id="IPR038765">
    <property type="entry name" value="Papain-like_cys_pep_sf"/>
</dbReference>
<dbReference type="InterPro" id="IPR022683">
    <property type="entry name" value="Calpain_III"/>
</dbReference>
<dbReference type="Pfam" id="PF01067">
    <property type="entry name" value="Calpain_III"/>
    <property type="match status" value="1"/>
</dbReference>
<dbReference type="OMA" id="NSKEWNG"/>
<accession>A0A226EWU5</accession>
<keyword evidence="14" id="KW-1185">Reference proteome</keyword>
<dbReference type="STRING" id="158441.A0A226EWU5"/>
<dbReference type="CDD" id="cd00214">
    <property type="entry name" value="Calpain_III"/>
    <property type="match status" value="1"/>
</dbReference>
<dbReference type="PROSITE" id="PS00139">
    <property type="entry name" value="THIOL_PROTEASE_CYS"/>
    <property type="match status" value="1"/>
</dbReference>
<organism evidence="13 14">
    <name type="scientific">Folsomia candida</name>
    <name type="common">Springtail</name>
    <dbReference type="NCBI Taxonomy" id="158441"/>
    <lineage>
        <taxon>Eukaryota</taxon>
        <taxon>Metazoa</taxon>
        <taxon>Ecdysozoa</taxon>
        <taxon>Arthropoda</taxon>
        <taxon>Hexapoda</taxon>
        <taxon>Collembola</taxon>
        <taxon>Entomobryomorpha</taxon>
        <taxon>Isotomoidea</taxon>
        <taxon>Isotomidae</taxon>
        <taxon>Proisotominae</taxon>
        <taxon>Folsomia</taxon>
    </lineage>
</organism>
<dbReference type="SMART" id="SM00230">
    <property type="entry name" value="CysPc"/>
    <property type="match status" value="1"/>
</dbReference>
<evidence type="ECO:0000256" key="6">
    <source>
        <dbReference type="ARBA" id="ARBA00022807"/>
    </source>
</evidence>
<feature type="active site" evidence="8 9">
    <location>
        <position position="101"/>
    </location>
</feature>
<dbReference type="InterPro" id="IPR002048">
    <property type="entry name" value="EF_hand_dom"/>
</dbReference>
<dbReference type="InterPro" id="IPR018247">
    <property type="entry name" value="EF_Hand_1_Ca_BS"/>
</dbReference>
<dbReference type="PROSITE" id="PS50222">
    <property type="entry name" value="EF_HAND_2"/>
    <property type="match status" value="1"/>
</dbReference>
<dbReference type="InterPro" id="IPR022682">
    <property type="entry name" value="Calpain_domain_III"/>
</dbReference>
<dbReference type="Proteomes" id="UP000198287">
    <property type="component" value="Unassembled WGS sequence"/>
</dbReference>
<evidence type="ECO:0000256" key="5">
    <source>
        <dbReference type="ARBA" id="ARBA00022801"/>
    </source>
</evidence>
<evidence type="ECO:0000256" key="3">
    <source>
        <dbReference type="ARBA" id="ARBA00022723"/>
    </source>
</evidence>
<dbReference type="Pfam" id="PF13405">
    <property type="entry name" value="EF-hand_6"/>
    <property type="match status" value="1"/>
</dbReference>
<evidence type="ECO:0000256" key="2">
    <source>
        <dbReference type="ARBA" id="ARBA00022670"/>
    </source>
</evidence>
<evidence type="ECO:0000256" key="1">
    <source>
        <dbReference type="ARBA" id="ARBA00007623"/>
    </source>
</evidence>
<dbReference type="Pfam" id="PF13833">
    <property type="entry name" value="EF-hand_8"/>
    <property type="match status" value="1"/>
</dbReference>
<evidence type="ECO:0000313" key="13">
    <source>
        <dbReference type="EMBL" id="OXA61627.1"/>
    </source>
</evidence>
<dbReference type="SUPFAM" id="SSF49758">
    <property type="entry name" value="Calpain large subunit, middle domain (domain III)"/>
    <property type="match status" value="1"/>
</dbReference>
<dbReference type="FunFam" id="2.60.120.380:FF:000001">
    <property type="entry name" value="Calpain-1 catalytic subunit"/>
    <property type="match status" value="1"/>
</dbReference>
<dbReference type="GO" id="GO:0004198">
    <property type="term" value="F:calcium-dependent cysteine-type endopeptidase activity"/>
    <property type="evidence" value="ECO:0007669"/>
    <property type="project" value="InterPro"/>
</dbReference>
<dbReference type="InterPro" id="IPR022684">
    <property type="entry name" value="Calpain_cysteine_protease"/>
</dbReference>
<evidence type="ECO:0000256" key="10">
    <source>
        <dbReference type="SAM" id="MobiDB-lite"/>
    </source>
</evidence>
<dbReference type="PROSITE" id="PS00018">
    <property type="entry name" value="EF_HAND_1"/>
    <property type="match status" value="1"/>
</dbReference>
<dbReference type="PANTHER" id="PTHR10183">
    <property type="entry name" value="CALPAIN"/>
    <property type="match status" value="1"/>
</dbReference>
<dbReference type="SUPFAM" id="SSF47473">
    <property type="entry name" value="EF-hand"/>
    <property type="match status" value="1"/>
</dbReference>
<sequence length="757" mass="85979">MPYSLPSGILVYRFGERGSGFRSKTGKVLDYYEIKKEACGPSGNKLFTDINFPCEDSSIFPKSPVHPPVEWKRPSEIVSNPAFFSDGVSRFDVCQGELGNCWFLAAVANLTLNKELFHLVVPEDNGSFSDKEYNGAFHFRFWKFGRWVDVVIDDRLPTRNGRLVFMQSQDKTEFWSALIEKAYAKQHGSYEALVGGNMTEAMEDFTGGVTEICKVAEDNEKYLFQLMTKAFMRSSFMGCSLDSEPGVIEGKGPLGLIRGHAYSITDVKIVEIPTTATAAVRTRRYGDGLSSNRYVPATTKKNKTVELIRVRNPWGKSEWEGAWSDSSKEWDLLKNTPHQIDLSFKSDGEFWISYADFKTHFTNLDICHLDADVLDELDNLKGKQEQENVAMGKKRKWVSNSFQGSWVKGVSAGGCRNFRDTFPLNPQYLIELTDPDEDDDDPDCTVIVALMQKFRRKMGQSFLPIGFTIYPVKKDYPKQTTPLDETFFRRNFPIQNPLKFTNCREVSARFKLSPGTYCIVPSTFNPNEECEFILRVFTEAKVDMKENDEAVDVFLPDDAKLKNGDDDNKRKQLATPAGGTTDNDDGKGSKKALAFFKLVAGPDLEVNWEELKSLLDSTFTTKFEFHGFSKDVCRSMISMMDADRSGKLGFDEFQDLWNSIDTWKMVFIRFDKDKSGTLDSSELREALTSSGFKVNHKTLQTILLRYADKDGVLKFDDFIMCGLRLKYLIEIFKEGVPDGGKACTFTMDEWIEKTLYS</sequence>
<feature type="domain" description="EF-hand" evidence="12">
    <location>
        <begin position="658"/>
        <end position="693"/>
    </location>
</feature>
<evidence type="ECO:0000259" key="11">
    <source>
        <dbReference type="PROSITE" id="PS50203"/>
    </source>
</evidence>
<dbReference type="SUPFAM" id="SSF54001">
    <property type="entry name" value="Cysteine proteinases"/>
    <property type="match status" value="1"/>
</dbReference>
<dbReference type="SMART" id="SM00054">
    <property type="entry name" value="EFh"/>
    <property type="match status" value="2"/>
</dbReference>
<protein>
    <submittedName>
        <fullName evidence="13">Calpain-B</fullName>
    </submittedName>
</protein>
<dbReference type="InterPro" id="IPR036213">
    <property type="entry name" value="Calpain_III_sf"/>
</dbReference>
<feature type="active site" evidence="8 9">
    <location>
        <position position="312"/>
    </location>
</feature>
<dbReference type="GO" id="GO:0005509">
    <property type="term" value="F:calcium ion binding"/>
    <property type="evidence" value="ECO:0007669"/>
    <property type="project" value="InterPro"/>
</dbReference>
<dbReference type="GO" id="GO:0005737">
    <property type="term" value="C:cytoplasm"/>
    <property type="evidence" value="ECO:0007669"/>
    <property type="project" value="TreeGrafter"/>
</dbReference>
<dbReference type="InterPro" id="IPR000169">
    <property type="entry name" value="Pept_cys_AS"/>
</dbReference>
<evidence type="ECO:0000256" key="8">
    <source>
        <dbReference type="PIRSR" id="PIRSR622684-1"/>
    </source>
</evidence>
<dbReference type="EMBL" id="LNIX01000001">
    <property type="protein sequence ID" value="OXA61627.1"/>
    <property type="molecule type" value="Genomic_DNA"/>
</dbReference>
<evidence type="ECO:0000256" key="9">
    <source>
        <dbReference type="PROSITE-ProRule" id="PRU00239"/>
    </source>
</evidence>
<keyword evidence="3" id="KW-0479">Metal-binding</keyword>
<dbReference type="PROSITE" id="PS50203">
    <property type="entry name" value="CALPAIN_CAT"/>
    <property type="match status" value="1"/>
</dbReference>
<name>A0A226EWU5_FOLCA</name>
<dbReference type="Pfam" id="PF00648">
    <property type="entry name" value="Peptidase_C2"/>
    <property type="match status" value="1"/>
</dbReference>
<dbReference type="OrthoDB" id="424753at2759"/>
<dbReference type="InterPro" id="IPR033883">
    <property type="entry name" value="C2_III"/>
</dbReference>
<dbReference type="Gene3D" id="2.60.120.380">
    <property type="match status" value="1"/>
</dbReference>
<dbReference type="Gene3D" id="3.90.70.10">
    <property type="entry name" value="Cysteine proteinases"/>
    <property type="match status" value="1"/>
</dbReference>
<dbReference type="AlphaFoldDB" id="A0A226EWU5"/>
<comment type="caution">
    <text evidence="13">The sequence shown here is derived from an EMBL/GenBank/DDBJ whole genome shotgun (WGS) entry which is preliminary data.</text>
</comment>
<dbReference type="PRINTS" id="PR00704">
    <property type="entry name" value="CALPAIN"/>
</dbReference>
<dbReference type="Gene3D" id="1.10.238.10">
    <property type="entry name" value="EF-hand"/>
    <property type="match status" value="1"/>
</dbReference>